<name>A0A7W9SYS8_9BACT</name>
<dbReference type="InterPro" id="IPR027417">
    <property type="entry name" value="P-loop_NTPase"/>
</dbReference>
<evidence type="ECO:0000313" key="2">
    <source>
        <dbReference type="Proteomes" id="UP000532746"/>
    </source>
</evidence>
<evidence type="ECO:0000313" key="1">
    <source>
        <dbReference type="EMBL" id="MBB6058407.1"/>
    </source>
</evidence>
<proteinExistence type="predicted"/>
<reference evidence="1 2" key="1">
    <citation type="submission" date="2020-08" db="EMBL/GenBank/DDBJ databases">
        <title>Genomic Encyclopedia of Type Strains, Phase IV (KMG-IV): sequencing the most valuable type-strain genomes for metagenomic binning, comparative biology and taxonomic classification.</title>
        <authorList>
            <person name="Goeker M."/>
        </authorList>
    </citation>
    <scope>NUCLEOTIDE SEQUENCE [LARGE SCALE GENOMIC DNA]</scope>
    <source>
        <strain evidence="1 2">DSM 26718</strain>
    </source>
</reference>
<keyword evidence="2" id="KW-1185">Reference proteome</keyword>
<accession>A0A7W9SYS8</accession>
<gene>
    <name evidence="1" type="ORF">HNQ93_001253</name>
</gene>
<dbReference type="RefSeq" id="WP_183403367.1">
    <property type="nucleotide sequence ID" value="NZ_JACHGG010000002.1"/>
</dbReference>
<dbReference type="EMBL" id="JACHGG010000002">
    <property type="protein sequence ID" value="MBB6058407.1"/>
    <property type="molecule type" value="Genomic_DNA"/>
</dbReference>
<dbReference type="AlphaFoldDB" id="A0A7W9SYS8"/>
<comment type="caution">
    <text evidence="1">The sequence shown here is derived from an EMBL/GenBank/DDBJ whole genome shotgun (WGS) entry which is preliminary data.</text>
</comment>
<dbReference type="Gene3D" id="3.40.50.300">
    <property type="entry name" value="P-loop containing nucleotide triphosphate hydrolases"/>
    <property type="match status" value="1"/>
</dbReference>
<organism evidence="1 2">
    <name type="scientific">Hymenobacter luteus</name>
    <dbReference type="NCBI Taxonomy" id="1411122"/>
    <lineage>
        <taxon>Bacteria</taxon>
        <taxon>Pseudomonadati</taxon>
        <taxon>Bacteroidota</taxon>
        <taxon>Cytophagia</taxon>
        <taxon>Cytophagales</taxon>
        <taxon>Hymenobacteraceae</taxon>
        <taxon>Hymenobacter</taxon>
    </lineage>
</organism>
<protein>
    <submittedName>
        <fullName evidence="1">Uncharacterized protein</fullName>
    </submittedName>
</protein>
<sequence>MKKNVINIPRVRANGKPLLYLSQIEGFELPKGILAKGGTGVGGSTLAIDSKHPYIIAVPTTALIENKMEKHPDVFGVYYQKGASVNPMSLSFYLEIVAVPVIMVTYDSLHKVTKELQDLGIDVYNHFRLLVDEYTELLKAYSYRNKAINSLVKEASKFNYTTYMSATPIDEQYTPKVFKELEYTELLWEDVSVIKPVTLKTAKPYHSVSNIIKRFKANGYAEKIGPNITNELFVYVNSVIAIKDIIDNTNLVPSEVKIICADTLAHRDLLGEYSIAKPIGDNKPINFLTSKAFSGCDIYSNNGLAIVVSNVQKKHTLVDIATDVYQIAGRIRTIDNPFKDTIIHIYNTGAIEMNKKDFEDWVNNKKISTKLQLSVFNKFSSIEKEAFKKRMEMSLEDDYLFYNEETNQLEYDDLKEMSEAFEFSITNEIYSNGLSVRNAYLKQGYDVVSSEQRVDYEEAFVNAATKLSFKEIMKEYISLMKYDASNERIPILENLEPEIKKMYEVLGAKKIETSRYSQKAIKELMYSESREAKDAVKHSVYTRLKKGGFYSSNEIIDVLEEAYKRHKIIKKAKSKDITEFLPAKKKQQRDSKTGKPITGYIIDIE</sequence>
<dbReference type="Proteomes" id="UP000532746">
    <property type="component" value="Unassembled WGS sequence"/>
</dbReference>